<dbReference type="GO" id="GO:0030245">
    <property type="term" value="P:cellulose catabolic process"/>
    <property type="evidence" value="ECO:0007669"/>
    <property type="project" value="UniProtKB-UniPathway"/>
</dbReference>
<keyword evidence="6" id="KW-0136">Cellulose degradation</keyword>
<evidence type="ECO:0000256" key="7">
    <source>
        <dbReference type="ARBA" id="ARBA00023180"/>
    </source>
</evidence>
<evidence type="ECO:0000256" key="9">
    <source>
        <dbReference type="ARBA" id="ARBA00023295"/>
    </source>
</evidence>
<dbReference type="STRING" id="28573.A0A0U1MBD1"/>
<evidence type="ECO:0000256" key="2">
    <source>
        <dbReference type="ARBA" id="ARBA00004987"/>
    </source>
</evidence>
<dbReference type="EC" id="3.2.1.21" evidence="4"/>
<comment type="catalytic activity">
    <reaction evidence="1">
        <text>Hydrolysis of terminal, non-reducing beta-D-glucosyl residues with release of beta-D-glucose.</text>
        <dbReference type="EC" id="3.2.1.21"/>
    </reaction>
</comment>
<evidence type="ECO:0000256" key="8">
    <source>
        <dbReference type="ARBA" id="ARBA00023277"/>
    </source>
</evidence>
<dbReference type="Gene3D" id="3.20.20.300">
    <property type="entry name" value="Glycoside hydrolase, family 3, N-terminal domain"/>
    <property type="match status" value="1"/>
</dbReference>
<evidence type="ECO:0000256" key="4">
    <source>
        <dbReference type="ARBA" id="ARBA00012744"/>
    </source>
</evidence>
<dbReference type="PANTHER" id="PTHR42715:SF3">
    <property type="entry name" value="BETA-GLUCOSIDASE B-RELATED"/>
    <property type="match status" value="1"/>
</dbReference>
<dbReference type="PROSITE" id="PS51820">
    <property type="entry name" value="PA14"/>
    <property type="match status" value="1"/>
</dbReference>
<dbReference type="InterPro" id="IPR036881">
    <property type="entry name" value="Glyco_hydro_3_C_sf"/>
</dbReference>
<sequence length="880" mass="97870">MNSQLQPVEFGTINNMANVDFEELQSQLTLEEKISLLVGASTWRTVEIPRLGIPNLKVSDGPSGARGEIFGDGVPANFLPSGVSLGATWDIDLLFEVGQFLAEECKTKSASVSLAPTMCIHRHPLGGRNFESFSEDPILTGRLATAHVRGLQSRGIAATPKHFVANDQETNRFHVNAIIPNRTLREVYLLPFQMVVRDADPWCIMTAYNKVNGYHCDMSNDLLTNIARNEWTWDGVFMSDWGGTNSCAASINAGFDLEMPGPPIHRTEAKILKQIEQGEVDMKQIDSSTRRILELLKKTGRFEDYSNDPEFCDESPSKRQTLLKAACEGIVLLKNEGSSLPLKPIENLKKLAIFGPNSKKVVAGGGGSAYIKAPYWTCVYDSVKSRFDGTLTEFHYAVGAEANRYVSTMPSSVARNPDTGVGGAAIDWYLGHDFTSPVVANTHVNDLYYVSFGNTPLQVSRETEFSFRLRTTLTPKTTGVHRLSFASIGPAKMYIDGELVVEEPGHFEERGTLFFTYGSNETIFERPLDSGRDYQITIDYLSHDRQLRPEIFELMDPMMDKFQGVRIGYHEYDDRNLSTEAADLAQCCDAAIVVVGRDKEWETEGHDIPVFDLPGEQVQLIENVAASCKRTIVVVQAGTPVNMLPWIDKVHAVIYAWYQGQELGNAAAAVICGEFNPSGRLPITFPRRLEDCPAFSSFPGEDGTIYYSEGLYVGYKWWDLHKTEPLFPIGFGLSYCQFVLTDGRVSGNLLLRDTVLSVTARVKNIGGGILLPGRQTVIAWCSQTSKRRLARPVKQICGFTKTPPLHPGEDCQINITIDPYSLAMWDPRKRLWILDQGSQFDIRLGTDASNATSIGIVEVPHEIAYIHRLDSRDMNLVRVD</sequence>
<dbReference type="AlphaFoldDB" id="A0A0U1MBD1"/>
<protein>
    <recommendedName>
        <fullName evidence="4">beta-glucosidase</fullName>
        <ecNumber evidence="4">3.2.1.21</ecNumber>
    </recommendedName>
</protein>
<organism evidence="12 13">
    <name type="scientific">Talaromyces islandicus</name>
    <name type="common">Penicillium islandicum</name>
    <dbReference type="NCBI Taxonomy" id="28573"/>
    <lineage>
        <taxon>Eukaryota</taxon>
        <taxon>Fungi</taxon>
        <taxon>Dikarya</taxon>
        <taxon>Ascomycota</taxon>
        <taxon>Pezizomycotina</taxon>
        <taxon>Eurotiomycetes</taxon>
        <taxon>Eurotiomycetidae</taxon>
        <taxon>Eurotiales</taxon>
        <taxon>Trichocomaceae</taxon>
        <taxon>Talaromyces</taxon>
        <taxon>Talaromyces sect. Islandici</taxon>
    </lineage>
</organism>
<dbReference type="InterPro" id="IPR026891">
    <property type="entry name" value="Fn3-like"/>
</dbReference>
<evidence type="ECO:0000256" key="3">
    <source>
        <dbReference type="ARBA" id="ARBA00005336"/>
    </source>
</evidence>
<keyword evidence="10" id="KW-0624">Polysaccharide degradation</keyword>
<keyword evidence="8" id="KW-0119">Carbohydrate metabolism</keyword>
<dbReference type="InterPro" id="IPR036962">
    <property type="entry name" value="Glyco_hydro_3_N_sf"/>
</dbReference>
<dbReference type="SMART" id="SM01217">
    <property type="entry name" value="Fn3_like"/>
    <property type="match status" value="1"/>
</dbReference>
<feature type="domain" description="PA14" evidence="11">
    <location>
        <begin position="419"/>
        <end position="583"/>
    </location>
</feature>
<accession>A0A0U1MBD1</accession>
<dbReference type="Gene3D" id="3.40.50.1700">
    <property type="entry name" value="Glycoside hydrolase family 3 C-terminal domain"/>
    <property type="match status" value="1"/>
</dbReference>
<dbReference type="Proteomes" id="UP000054383">
    <property type="component" value="Unassembled WGS sequence"/>
</dbReference>
<reference evidence="12 13" key="1">
    <citation type="submission" date="2015-04" db="EMBL/GenBank/DDBJ databases">
        <authorList>
            <person name="Syromyatnikov M.Y."/>
            <person name="Popov V.N."/>
        </authorList>
    </citation>
    <scope>NUCLEOTIDE SEQUENCE [LARGE SCALE GENOMIC DNA]</scope>
    <source>
        <strain evidence="12">WF-38-12</strain>
    </source>
</reference>
<dbReference type="Pfam" id="PF07691">
    <property type="entry name" value="PA14"/>
    <property type="match status" value="1"/>
</dbReference>
<proteinExistence type="inferred from homology"/>
<comment type="pathway">
    <text evidence="2">Glycan metabolism; cellulose degradation.</text>
</comment>
<dbReference type="InterPro" id="IPR002772">
    <property type="entry name" value="Glyco_hydro_3_C"/>
</dbReference>
<name>A0A0U1MBD1_TALIS</name>
<evidence type="ECO:0000256" key="1">
    <source>
        <dbReference type="ARBA" id="ARBA00000448"/>
    </source>
</evidence>
<dbReference type="Gene3D" id="2.60.120.260">
    <property type="entry name" value="Galactose-binding domain-like"/>
    <property type="match status" value="1"/>
</dbReference>
<dbReference type="InterPro" id="IPR013783">
    <property type="entry name" value="Ig-like_fold"/>
</dbReference>
<dbReference type="Pfam" id="PF01915">
    <property type="entry name" value="Glyco_hydro_3_C"/>
    <property type="match status" value="1"/>
</dbReference>
<evidence type="ECO:0000313" key="13">
    <source>
        <dbReference type="Proteomes" id="UP000054383"/>
    </source>
</evidence>
<keyword evidence="9" id="KW-0326">Glycosidase</keyword>
<dbReference type="UniPathway" id="UPA00696"/>
<dbReference type="GO" id="GO:0008422">
    <property type="term" value="F:beta-glucosidase activity"/>
    <property type="evidence" value="ECO:0007669"/>
    <property type="project" value="UniProtKB-EC"/>
</dbReference>
<dbReference type="PRINTS" id="PR00133">
    <property type="entry name" value="GLHYDRLASE3"/>
</dbReference>
<keyword evidence="5" id="KW-0378">Hydrolase</keyword>
<dbReference type="InterPro" id="IPR011658">
    <property type="entry name" value="PA14_dom"/>
</dbReference>
<dbReference type="Pfam" id="PF00933">
    <property type="entry name" value="Glyco_hydro_3"/>
    <property type="match status" value="1"/>
</dbReference>
<dbReference type="Gene3D" id="2.60.40.10">
    <property type="entry name" value="Immunoglobulins"/>
    <property type="match status" value="1"/>
</dbReference>
<dbReference type="SMART" id="SM00758">
    <property type="entry name" value="PA14"/>
    <property type="match status" value="1"/>
</dbReference>
<dbReference type="SUPFAM" id="SSF52279">
    <property type="entry name" value="Beta-D-glucan exohydrolase, C-terminal domain"/>
    <property type="match status" value="1"/>
</dbReference>
<evidence type="ECO:0000256" key="6">
    <source>
        <dbReference type="ARBA" id="ARBA00023001"/>
    </source>
</evidence>
<dbReference type="InterPro" id="IPR017853">
    <property type="entry name" value="GH"/>
</dbReference>
<dbReference type="OMA" id="PETITWI"/>
<evidence type="ECO:0000256" key="10">
    <source>
        <dbReference type="ARBA" id="ARBA00023326"/>
    </source>
</evidence>
<comment type="similarity">
    <text evidence="3">Belongs to the glycosyl hydrolase 3 family.</text>
</comment>
<keyword evidence="7" id="KW-0325">Glycoprotein</keyword>
<dbReference type="InterPro" id="IPR037524">
    <property type="entry name" value="PA14/GLEYA"/>
</dbReference>
<dbReference type="EMBL" id="CVMT01000012">
    <property type="protein sequence ID" value="CRG92310.1"/>
    <property type="molecule type" value="Genomic_DNA"/>
</dbReference>
<evidence type="ECO:0000313" key="12">
    <source>
        <dbReference type="EMBL" id="CRG92310.1"/>
    </source>
</evidence>
<dbReference type="InterPro" id="IPR001764">
    <property type="entry name" value="Glyco_hydro_3_N"/>
</dbReference>
<evidence type="ECO:0000259" key="11">
    <source>
        <dbReference type="PROSITE" id="PS51820"/>
    </source>
</evidence>
<dbReference type="OrthoDB" id="47059at2759"/>
<dbReference type="SUPFAM" id="SSF51445">
    <property type="entry name" value="(Trans)glycosidases"/>
    <property type="match status" value="1"/>
</dbReference>
<dbReference type="InterPro" id="IPR050288">
    <property type="entry name" value="Cellulose_deg_GH3"/>
</dbReference>
<gene>
    <name evidence="12" type="ORF">PISL3812_09367</name>
</gene>
<evidence type="ECO:0000256" key="5">
    <source>
        <dbReference type="ARBA" id="ARBA00022801"/>
    </source>
</evidence>
<keyword evidence="13" id="KW-1185">Reference proteome</keyword>
<dbReference type="Pfam" id="PF14310">
    <property type="entry name" value="Fn3-like"/>
    <property type="match status" value="1"/>
</dbReference>
<dbReference type="PANTHER" id="PTHR42715">
    <property type="entry name" value="BETA-GLUCOSIDASE"/>
    <property type="match status" value="1"/>
</dbReference>